<keyword evidence="3 5" id="KW-1133">Transmembrane helix</keyword>
<feature type="transmembrane region" description="Helical" evidence="5">
    <location>
        <begin position="7"/>
        <end position="26"/>
    </location>
</feature>
<dbReference type="CDD" id="cd09325">
    <property type="entry name" value="TDT_C4-dicarb_trans"/>
    <property type="match status" value="1"/>
</dbReference>
<evidence type="ECO:0000256" key="1">
    <source>
        <dbReference type="ARBA" id="ARBA00004141"/>
    </source>
</evidence>
<dbReference type="GO" id="GO:0046583">
    <property type="term" value="F:monoatomic cation efflux transmembrane transporter activity"/>
    <property type="evidence" value="ECO:0007669"/>
    <property type="project" value="TreeGrafter"/>
</dbReference>
<feature type="transmembrane region" description="Helical" evidence="5">
    <location>
        <begin position="71"/>
        <end position="90"/>
    </location>
</feature>
<dbReference type="EMBL" id="CP040058">
    <property type="protein sequence ID" value="QCP36267.1"/>
    <property type="molecule type" value="Genomic_DNA"/>
</dbReference>
<gene>
    <name evidence="6" type="ORF">AR1Y2_2813</name>
</gene>
<feature type="transmembrane region" description="Helical" evidence="5">
    <location>
        <begin position="245"/>
        <end position="264"/>
    </location>
</feature>
<name>A0A4P8IHH1_9FIRM</name>
<protein>
    <submittedName>
        <fullName evidence="6">Exfoliative toxin A</fullName>
    </submittedName>
</protein>
<dbReference type="Proteomes" id="UP000298653">
    <property type="component" value="Chromosome"/>
</dbReference>
<evidence type="ECO:0000256" key="5">
    <source>
        <dbReference type="SAM" id="Phobius"/>
    </source>
</evidence>
<evidence type="ECO:0000313" key="6">
    <source>
        <dbReference type="EMBL" id="QCP36267.1"/>
    </source>
</evidence>
<dbReference type="PANTHER" id="PTHR37955">
    <property type="entry name" value="TELLURITE RESISTANCE PROTEIN TEHA"/>
    <property type="match status" value="1"/>
</dbReference>
<feature type="transmembrane region" description="Helical" evidence="5">
    <location>
        <begin position="96"/>
        <end position="119"/>
    </location>
</feature>
<sequence>MRKTIERIPLPLAGPMLGFAAMGGVIENYSETAKLICVAISVCLLILLLFKIGTCLDMVKEELEDPVNCSISAAFSMGLLVLTAYLKPYVGDSVSIIWILALAVHVYLLVFFNGHFIYYKFNIKNVYASFFIFYAGLAMSSMTAPNSDMREIGRWFFWAGFLFTVIIAVPIIKRYVKVKEIPEQYLPLICIFAAPVSLLLAGYLHCFENPMVWLVIGLTVLSLVLYVFVLAAGLKYIVMPFNPSFAAYTFPFVISAAALKEAFITLNRWGYPVTYLKWIVDFQTVLATALLIYVTLLFLKYIFYVKSE</sequence>
<keyword evidence="2 5" id="KW-0812">Transmembrane</keyword>
<evidence type="ECO:0000256" key="3">
    <source>
        <dbReference type="ARBA" id="ARBA00022989"/>
    </source>
</evidence>
<feature type="transmembrane region" description="Helical" evidence="5">
    <location>
        <begin position="155"/>
        <end position="173"/>
    </location>
</feature>
<dbReference type="InterPro" id="IPR038665">
    <property type="entry name" value="Voltage-dep_anion_channel_sf"/>
</dbReference>
<dbReference type="GO" id="GO:0005886">
    <property type="term" value="C:plasma membrane"/>
    <property type="evidence" value="ECO:0007669"/>
    <property type="project" value="TreeGrafter"/>
</dbReference>
<comment type="subcellular location">
    <subcellularLocation>
        <location evidence="1">Membrane</location>
        <topology evidence="1">Multi-pass membrane protein</topology>
    </subcellularLocation>
</comment>
<dbReference type="AlphaFoldDB" id="A0A4P8IHH1"/>
<accession>A0A4P8IHH1</accession>
<dbReference type="PANTHER" id="PTHR37955:SF1">
    <property type="entry name" value="DEP DOMAIN-CONTAINING PROTEIN"/>
    <property type="match status" value="1"/>
</dbReference>
<dbReference type="KEGG" id="arf:AR1Y2_2813"/>
<evidence type="ECO:0000256" key="4">
    <source>
        <dbReference type="ARBA" id="ARBA00023136"/>
    </source>
</evidence>
<feature type="transmembrane region" description="Helical" evidence="5">
    <location>
        <begin position="185"/>
        <end position="205"/>
    </location>
</feature>
<feature type="transmembrane region" description="Helical" evidence="5">
    <location>
        <begin position="211"/>
        <end position="233"/>
    </location>
</feature>
<evidence type="ECO:0000256" key="2">
    <source>
        <dbReference type="ARBA" id="ARBA00022692"/>
    </source>
</evidence>
<dbReference type="InterPro" id="IPR004695">
    <property type="entry name" value="SLAC1/Mae1/Ssu1/TehA"/>
</dbReference>
<keyword evidence="7" id="KW-1185">Reference proteome</keyword>
<reference evidence="6 7" key="1">
    <citation type="submission" date="2019-05" db="EMBL/GenBank/DDBJ databases">
        <title>Complete genome sequencing of Anaerostipes rhamnosivorans.</title>
        <authorList>
            <person name="Bui T.P.N."/>
            <person name="de Vos W.M."/>
        </authorList>
    </citation>
    <scope>NUCLEOTIDE SEQUENCE [LARGE SCALE GENOMIC DNA]</scope>
    <source>
        <strain evidence="6 7">1y2</strain>
    </source>
</reference>
<organism evidence="6 7">
    <name type="scientific">Anaerostipes rhamnosivorans</name>
    <dbReference type="NCBI Taxonomy" id="1229621"/>
    <lineage>
        <taxon>Bacteria</taxon>
        <taxon>Bacillati</taxon>
        <taxon>Bacillota</taxon>
        <taxon>Clostridia</taxon>
        <taxon>Lachnospirales</taxon>
        <taxon>Lachnospiraceae</taxon>
        <taxon>Anaerostipes</taxon>
    </lineage>
</organism>
<proteinExistence type="predicted"/>
<feature type="transmembrane region" description="Helical" evidence="5">
    <location>
        <begin position="126"/>
        <end position="143"/>
    </location>
</feature>
<evidence type="ECO:0000313" key="7">
    <source>
        <dbReference type="Proteomes" id="UP000298653"/>
    </source>
</evidence>
<dbReference type="OrthoDB" id="309023at2"/>
<keyword evidence="4 5" id="KW-0472">Membrane</keyword>
<dbReference type="RefSeq" id="WP_137329524.1">
    <property type="nucleotide sequence ID" value="NZ_CP040058.1"/>
</dbReference>
<dbReference type="Pfam" id="PF03595">
    <property type="entry name" value="SLAC1"/>
    <property type="match status" value="1"/>
</dbReference>
<feature type="transmembrane region" description="Helical" evidence="5">
    <location>
        <begin position="32"/>
        <end position="50"/>
    </location>
</feature>
<dbReference type="Gene3D" id="1.50.10.150">
    <property type="entry name" value="Voltage-dependent anion channel"/>
    <property type="match status" value="1"/>
</dbReference>
<feature type="transmembrane region" description="Helical" evidence="5">
    <location>
        <begin position="284"/>
        <end position="303"/>
    </location>
</feature>
<dbReference type="InterPro" id="IPR052951">
    <property type="entry name" value="Tellurite_res_ion_channel"/>
</dbReference>